<evidence type="ECO:0000256" key="7">
    <source>
        <dbReference type="SAM" id="MobiDB-lite"/>
    </source>
</evidence>
<keyword evidence="6" id="KW-0539">Nucleus</keyword>
<gene>
    <name evidence="8" type="ORF">BLS_006850</name>
    <name evidence="10" type="ORF">EG327_011163</name>
    <name evidence="9" type="ORF">EG328_009158</name>
</gene>
<dbReference type="OrthoDB" id="5304887at2759"/>
<evidence type="ECO:0000313" key="10">
    <source>
        <dbReference type="EMBL" id="KAE9991703.1"/>
    </source>
</evidence>
<evidence type="ECO:0000313" key="8">
    <source>
        <dbReference type="EMBL" id="KAE9966715.1"/>
    </source>
</evidence>
<sequence>MGKIAKPKKKASLHSRAARRAESPSLNIDKSLKTIKPPESKPHVHIYSNSAVHNSGVKKKKAKPLKRGQKIRQQKGIERADIVKEQNDTKLVKSLGKLRTVKERAKAWETLNPKLEKVDGVTRLSAPSKFAALDDEMWEDVEDKAASTTAVGTAVPIPGMELDLPMHLPPASIPLPAEEEDEIL</sequence>
<comment type="caution">
    <text evidence="8">The sequence shown here is derived from an EMBL/GenBank/DDBJ whole genome shotgun (WGS) entry which is preliminary data.</text>
</comment>
<keyword evidence="4" id="KW-0963">Cytoplasm</keyword>
<evidence type="ECO:0000313" key="11">
    <source>
        <dbReference type="Proteomes" id="UP000433883"/>
    </source>
</evidence>
<dbReference type="EMBL" id="WNWS01000054">
    <property type="protein sequence ID" value="KAE9984107.1"/>
    <property type="molecule type" value="Genomic_DNA"/>
</dbReference>
<feature type="compositionally biased region" description="Basic residues" evidence="7">
    <location>
        <begin position="1"/>
        <end position="18"/>
    </location>
</feature>
<evidence type="ECO:0000313" key="9">
    <source>
        <dbReference type="EMBL" id="KAE9984107.1"/>
    </source>
</evidence>
<dbReference type="AlphaFoldDB" id="A0A8H3YMX2"/>
<dbReference type="Proteomes" id="UP000490939">
    <property type="component" value="Unassembled WGS sequence"/>
</dbReference>
<dbReference type="EMBL" id="WNWQ01000511">
    <property type="protein sequence ID" value="KAE9966715.1"/>
    <property type="molecule type" value="Genomic_DNA"/>
</dbReference>
<evidence type="ECO:0000256" key="6">
    <source>
        <dbReference type="ARBA" id="ARBA00023242"/>
    </source>
</evidence>
<keyword evidence="3" id="KW-0813">Transport</keyword>
<dbReference type="PANTHER" id="PTHR28280">
    <property type="entry name" value="SHUTTLING PRE-60S FACTOR ECM1"/>
    <property type="match status" value="1"/>
</dbReference>
<dbReference type="PANTHER" id="PTHR28280:SF1">
    <property type="entry name" value="SHUTTLING PRE-60S FACTOR ECM1"/>
    <property type="match status" value="1"/>
</dbReference>
<dbReference type="GO" id="GO:0005730">
    <property type="term" value="C:nucleolus"/>
    <property type="evidence" value="ECO:0007669"/>
    <property type="project" value="TreeGrafter"/>
</dbReference>
<evidence type="ECO:0000256" key="2">
    <source>
        <dbReference type="ARBA" id="ARBA00004496"/>
    </source>
</evidence>
<keyword evidence="13" id="KW-1185">Reference proteome</keyword>
<dbReference type="Proteomes" id="UP000447873">
    <property type="component" value="Unassembled WGS sequence"/>
</dbReference>
<feature type="region of interest" description="Disordered" evidence="7">
    <location>
        <begin position="1"/>
        <end position="74"/>
    </location>
</feature>
<feature type="compositionally biased region" description="Basic residues" evidence="7">
    <location>
        <begin position="56"/>
        <end position="73"/>
    </location>
</feature>
<keyword evidence="5" id="KW-0690">Ribosome biogenesis</keyword>
<dbReference type="GO" id="GO:0005737">
    <property type="term" value="C:cytoplasm"/>
    <property type="evidence" value="ECO:0007669"/>
    <property type="project" value="UniProtKB-SubCell"/>
</dbReference>
<evidence type="ECO:0000313" key="13">
    <source>
        <dbReference type="Proteomes" id="UP000490939"/>
    </source>
</evidence>
<evidence type="ECO:0000256" key="1">
    <source>
        <dbReference type="ARBA" id="ARBA00004123"/>
    </source>
</evidence>
<reference evidence="8 11" key="1">
    <citation type="submission" date="2019-11" db="EMBL/GenBank/DDBJ databases">
        <title>Venturia inaequalis Genome Resource.</title>
        <authorList>
            <person name="Lichtner F.J."/>
        </authorList>
    </citation>
    <scope>NUCLEOTIDE SEQUENCE [LARGE SCALE GENOMIC DNA]</scope>
    <source>
        <strain evidence="9 12">120213</strain>
        <strain evidence="8">Bline_iso_100314</strain>
        <strain evidence="10 13">DMI_063113</strain>
    </source>
</reference>
<dbReference type="InterPro" id="IPR022784">
    <property type="entry name" value="Ribosome_bgen_Alb1"/>
</dbReference>
<evidence type="ECO:0000313" key="12">
    <source>
        <dbReference type="Proteomes" id="UP000447873"/>
    </source>
</evidence>
<name>A0A8H3YMX2_VENIN</name>
<dbReference type="EMBL" id="WNWR01000085">
    <property type="protein sequence ID" value="KAE9991703.1"/>
    <property type="molecule type" value="Genomic_DNA"/>
</dbReference>
<evidence type="ECO:0008006" key="14">
    <source>
        <dbReference type="Google" id="ProtNLM"/>
    </source>
</evidence>
<dbReference type="InterPro" id="IPR053278">
    <property type="entry name" value="Pre-60S_factor_ECM1"/>
</dbReference>
<proteinExistence type="predicted"/>
<protein>
    <recommendedName>
        <fullName evidence="14">Ribosome biogenesis protein Alb1</fullName>
    </recommendedName>
</protein>
<dbReference type="GO" id="GO:0030687">
    <property type="term" value="C:preribosome, large subunit precursor"/>
    <property type="evidence" value="ECO:0007669"/>
    <property type="project" value="TreeGrafter"/>
</dbReference>
<feature type="compositionally biased region" description="Basic and acidic residues" evidence="7">
    <location>
        <begin position="30"/>
        <end position="42"/>
    </location>
</feature>
<evidence type="ECO:0000256" key="4">
    <source>
        <dbReference type="ARBA" id="ARBA00022490"/>
    </source>
</evidence>
<dbReference type="Proteomes" id="UP000433883">
    <property type="component" value="Unassembled WGS sequence"/>
</dbReference>
<evidence type="ECO:0000256" key="3">
    <source>
        <dbReference type="ARBA" id="ARBA00022448"/>
    </source>
</evidence>
<accession>A0A8H3YMX2</accession>
<evidence type="ECO:0000256" key="5">
    <source>
        <dbReference type="ARBA" id="ARBA00022517"/>
    </source>
</evidence>
<comment type="subcellular location">
    <subcellularLocation>
        <location evidence="2">Cytoplasm</location>
    </subcellularLocation>
    <subcellularLocation>
        <location evidence="1">Nucleus</location>
    </subcellularLocation>
</comment>
<dbReference type="Pfam" id="PF09135">
    <property type="entry name" value="Alb1"/>
    <property type="match status" value="1"/>
</dbReference>
<organism evidence="8 11">
    <name type="scientific">Venturia inaequalis</name>
    <name type="common">Apple scab fungus</name>
    <dbReference type="NCBI Taxonomy" id="5025"/>
    <lineage>
        <taxon>Eukaryota</taxon>
        <taxon>Fungi</taxon>
        <taxon>Dikarya</taxon>
        <taxon>Ascomycota</taxon>
        <taxon>Pezizomycotina</taxon>
        <taxon>Dothideomycetes</taxon>
        <taxon>Pleosporomycetidae</taxon>
        <taxon>Venturiales</taxon>
        <taxon>Venturiaceae</taxon>
        <taxon>Venturia</taxon>
    </lineage>
</organism>
<dbReference type="GO" id="GO:0000055">
    <property type="term" value="P:ribosomal large subunit export from nucleus"/>
    <property type="evidence" value="ECO:0007669"/>
    <property type="project" value="TreeGrafter"/>
</dbReference>